<dbReference type="STRING" id="80966.ENSAPOP00000011318"/>
<dbReference type="GO" id="GO:0030620">
    <property type="term" value="F:U2 snRNA binding"/>
    <property type="evidence" value="ECO:0007669"/>
    <property type="project" value="InterPro"/>
</dbReference>
<dbReference type="SMART" id="SM00446">
    <property type="entry name" value="LRRcap"/>
    <property type="match status" value="1"/>
</dbReference>
<protein>
    <submittedName>
        <fullName evidence="11">Small nuclear ribonucleoprotein polypeptide A'</fullName>
    </submittedName>
</protein>
<dbReference type="GO" id="GO:0005686">
    <property type="term" value="C:U2 snRNP"/>
    <property type="evidence" value="ECO:0007669"/>
    <property type="project" value="TreeGrafter"/>
</dbReference>
<dbReference type="GO" id="GO:0005681">
    <property type="term" value="C:spliceosomal complex"/>
    <property type="evidence" value="ECO:0007669"/>
    <property type="project" value="UniProtKB-KW"/>
</dbReference>
<evidence type="ECO:0000256" key="7">
    <source>
        <dbReference type="ARBA" id="ARBA00024196"/>
    </source>
</evidence>
<feature type="domain" description="U2A'/phosphoprotein 32 family A C-terminal" evidence="10">
    <location>
        <begin position="133"/>
        <end position="151"/>
    </location>
</feature>
<evidence type="ECO:0000256" key="9">
    <source>
        <dbReference type="ARBA" id="ARBA00062740"/>
    </source>
</evidence>
<keyword evidence="12" id="KW-1185">Reference proteome</keyword>
<keyword evidence="2" id="KW-0433">Leucine-rich repeat</keyword>
<dbReference type="PANTHER" id="PTHR10552">
    <property type="entry name" value="U2 SMALL NUCLEAR RIBONUCLEOPROTEIN A"/>
    <property type="match status" value="1"/>
</dbReference>
<dbReference type="PROSITE" id="PS51450">
    <property type="entry name" value="LRR"/>
    <property type="match status" value="1"/>
</dbReference>
<dbReference type="Gene3D" id="3.80.10.10">
    <property type="entry name" value="Ribonuclease Inhibitor"/>
    <property type="match status" value="1"/>
</dbReference>
<evidence type="ECO:0000256" key="6">
    <source>
        <dbReference type="ARBA" id="ARBA00023242"/>
    </source>
</evidence>
<comment type="function">
    <text evidence="8">Involved in pre-mRNA splicing as component of the spliceosome. Associated with sn-RNP U2, where it contributes to the binding of stem loop IV of U2 snRNA.</text>
</comment>
<dbReference type="InParanoid" id="A0A3Q1F3C7"/>
<organism evidence="11 12">
    <name type="scientific">Acanthochromis polyacanthus</name>
    <name type="common">spiny chromis</name>
    <dbReference type="NCBI Taxonomy" id="80966"/>
    <lineage>
        <taxon>Eukaryota</taxon>
        <taxon>Metazoa</taxon>
        <taxon>Chordata</taxon>
        <taxon>Craniata</taxon>
        <taxon>Vertebrata</taxon>
        <taxon>Euteleostomi</taxon>
        <taxon>Actinopterygii</taxon>
        <taxon>Neopterygii</taxon>
        <taxon>Teleostei</taxon>
        <taxon>Neoteleostei</taxon>
        <taxon>Acanthomorphata</taxon>
        <taxon>Ovalentaria</taxon>
        <taxon>Pomacentridae</taxon>
        <taxon>Acanthochromis</taxon>
    </lineage>
</organism>
<dbReference type="InterPro" id="IPR003603">
    <property type="entry name" value="U2A'_phosphoprotein32A_C"/>
</dbReference>
<dbReference type="Proteomes" id="UP000257200">
    <property type="component" value="Unplaced"/>
</dbReference>
<dbReference type="GO" id="GO:0000398">
    <property type="term" value="P:mRNA splicing, via spliceosome"/>
    <property type="evidence" value="ECO:0007669"/>
    <property type="project" value="InterPro"/>
</dbReference>
<dbReference type="InterPro" id="IPR032675">
    <property type="entry name" value="LRR_dom_sf"/>
</dbReference>
<comment type="similarity">
    <text evidence="7">Belongs to the U2 small nuclear ribonucleoprotein A family.</text>
</comment>
<keyword evidence="4" id="KW-0677">Repeat</keyword>
<reference evidence="11" key="1">
    <citation type="submission" date="2025-08" db="UniProtKB">
        <authorList>
            <consortium name="Ensembl"/>
        </authorList>
    </citation>
    <scope>IDENTIFICATION</scope>
</reference>
<proteinExistence type="inferred from homology"/>
<keyword evidence="5" id="KW-0508">mRNA splicing</keyword>
<reference evidence="11" key="2">
    <citation type="submission" date="2025-09" db="UniProtKB">
        <authorList>
            <consortium name="Ensembl"/>
        </authorList>
    </citation>
    <scope>IDENTIFICATION</scope>
</reference>
<comment type="subcellular location">
    <subcellularLocation>
        <location evidence="1">Nucleus</location>
    </subcellularLocation>
</comment>
<dbReference type="SUPFAM" id="SSF52058">
    <property type="entry name" value="L domain-like"/>
    <property type="match status" value="1"/>
</dbReference>
<dbReference type="InterPro" id="IPR044640">
    <property type="entry name" value="RU2A"/>
</dbReference>
<dbReference type="FunFam" id="3.80.10.10:FF:000026">
    <property type="entry name" value="U2 small nuclear ribonucleoprotein A"/>
    <property type="match status" value="1"/>
</dbReference>
<evidence type="ECO:0000256" key="4">
    <source>
        <dbReference type="ARBA" id="ARBA00022737"/>
    </source>
</evidence>
<keyword evidence="3" id="KW-0507">mRNA processing</keyword>
<evidence type="ECO:0000256" key="3">
    <source>
        <dbReference type="ARBA" id="ARBA00022728"/>
    </source>
</evidence>
<dbReference type="Pfam" id="PF14580">
    <property type="entry name" value="LRR_9"/>
    <property type="match status" value="1"/>
</dbReference>
<dbReference type="InterPro" id="IPR001611">
    <property type="entry name" value="Leu-rich_rpt"/>
</dbReference>
<keyword evidence="6" id="KW-0539">Nucleus</keyword>
<accession>A0A3Q1F3C7</accession>
<evidence type="ECO:0000313" key="11">
    <source>
        <dbReference type="Ensembl" id="ENSAPOP00000011318.1"/>
    </source>
</evidence>
<evidence type="ECO:0000259" key="10">
    <source>
        <dbReference type="SMART" id="SM00446"/>
    </source>
</evidence>
<evidence type="ECO:0000256" key="1">
    <source>
        <dbReference type="ARBA" id="ARBA00004123"/>
    </source>
</evidence>
<name>A0A3Q1F3C7_9TELE</name>
<evidence type="ECO:0000256" key="2">
    <source>
        <dbReference type="ARBA" id="ARBA00022614"/>
    </source>
</evidence>
<dbReference type="Ensembl" id="ENSAPOT00000018908.1">
    <property type="protein sequence ID" value="ENSAPOP00000011318.1"/>
    <property type="gene ID" value="ENSAPOG00000013885.1"/>
</dbReference>
<evidence type="ECO:0000256" key="5">
    <source>
        <dbReference type="ARBA" id="ARBA00023187"/>
    </source>
</evidence>
<dbReference type="GeneTree" id="ENSGT00940000153289"/>
<comment type="subunit">
    <text evidence="9">Identified in the spliceosome B complex. Identified in the spliceosome C complex. Found in a pre-mRNA splicing complex with SFRS4, SFRS5, SNRNP70, SNRPA1, SRRM1 and SRRM2. Found in a pre-mRNA exonic splicing enhancer (ESE) complex with SNRNP70, SNRPA1, SRRM1 and TRA2B. Contributes to the binding of stem loop IV of U2 snRNA with SNRPB2.</text>
</comment>
<dbReference type="AlphaFoldDB" id="A0A3Q1F3C7"/>
<keyword evidence="3" id="KW-0747">Spliceosome</keyword>
<sequence length="170" mass="19476">MALWSVKGVARILTVTASWEKLLDNNQKSMRDCYKIPVLENLGATLDQFDTVDFSDNEIRKLDGFPLLRRLKTLLMNNNRICRIGENLEQSLPSLTELVLTNNNIQELGDLDPLATVKTLTLLSLLRNPVTNKKHYRLYVINKIPQIRVLDFQKVKLKVSCDKVKVSIIL</sequence>
<evidence type="ECO:0000313" key="12">
    <source>
        <dbReference type="Proteomes" id="UP000257200"/>
    </source>
</evidence>
<dbReference type="PANTHER" id="PTHR10552:SF6">
    <property type="entry name" value="U2 SMALL NUCLEAR RIBONUCLEOPROTEIN A"/>
    <property type="match status" value="1"/>
</dbReference>
<evidence type="ECO:0000256" key="8">
    <source>
        <dbReference type="ARBA" id="ARBA00056565"/>
    </source>
</evidence>